<organism evidence="2 3">
    <name type="scientific">Undibacterium arcticum</name>
    <dbReference type="NCBI Taxonomy" id="1762892"/>
    <lineage>
        <taxon>Bacteria</taxon>
        <taxon>Pseudomonadati</taxon>
        <taxon>Pseudomonadota</taxon>
        <taxon>Betaproteobacteria</taxon>
        <taxon>Burkholderiales</taxon>
        <taxon>Oxalobacteraceae</taxon>
        <taxon>Undibacterium</taxon>
    </lineage>
</organism>
<evidence type="ECO:0000259" key="1">
    <source>
        <dbReference type="PROSITE" id="PS51186"/>
    </source>
</evidence>
<keyword evidence="2" id="KW-0808">Transferase</keyword>
<evidence type="ECO:0000313" key="3">
    <source>
        <dbReference type="Proteomes" id="UP001595530"/>
    </source>
</evidence>
<dbReference type="Proteomes" id="UP001595530">
    <property type="component" value="Unassembled WGS sequence"/>
</dbReference>
<dbReference type="Pfam" id="PF13508">
    <property type="entry name" value="Acetyltransf_7"/>
    <property type="match status" value="1"/>
</dbReference>
<dbReference type="SUPFAM" id="SSF55729">
    <property type="entry name" value="Acyl-CoA N-acyltransferases (Nat)"/>
    <property type="match status" value="1"/>
</dbReference>
<comment type="caution">
    <text evidence="2">The sequence shown here is derived from an EMBL/GenBank/DDBJ whole genome shotgun (WGS) entry which is preliminary data.</text>
</comment>
<name>A0ABV7F2N1_9BURK</name>
<dbReference type="PANTHER" id="PTHR43233">
    <property type="entry name" value="FAMILY N-ACETYLTRANSFERASE, PUTATIVE (AFU_ORTHOLOGUE AFUA_6G03350)-RELATED"/>
    <property type="match status" value="1"/>
</dbReference>
<dbReference type="GO" id="GO:0016746">
    <property type="term" value="F:acyltransferase activity"/>
    <property type="evidence" value="ECO:0007669"/>
    <property type="project" value="UniProtKB-KW"/>
</dbReference>
<proteinExistence type="predicted"/>
<dbReference type="CDD" id="cd04301">
    <property type="entry name" value="NAT_SF"/>
    <property type="match status" value="1"/>
</dbReference>
<dbReference type="PANTHER" id="PTHR43233:SF1">
    <property type="entry name" value="FAMILY N-ACETYLTRANSFERASE, PUTATIVE (AFU_ORTHOLOGUE AFUA_6G03350)-RELATED"/>
    <property type="match status" value="1"/>
</dbReference>
<dbReference type="RefSeq" id="WP_390322836.1">
    <property type="nucleotide sequence ID" value="NZ_JBHRTP010000025.1"/>
</dbReference>
<protein>
    <submittedName>
        <fullName evidence="2">GNAT family N-acetyltransferase</fullName>
        <ecNumber evidence="2">2.3.-.-</ecNumber>
    </submittedName>
</protein>
<keyword evidence="2" id="KW-0012">Acyltransferase</keyword>
<reference evidence="3" key="1">
    <citation type="journal article" date="2019" name="Int. J. Syst. Evol. Microbiol.">
        <title>The Global Catalogue of Microorganisms (GCM) 10K type strain sequencing project: providing services to taxonomists for standard genome sequencing and annotation.</title>
        <authorList>
            <consortium name="The Broad Institute Genomics Platform"/>
            <consortium name="The Broad Institute Genome Sequencing Center for Infectious Disease"/>
            <person name="Wu L."/>
            <person name="Ma J."/>
        </authorList>
    </citation>
    <scope>NUCLEOTIDE SEQUENCE [LARGE SCALE GENOMIC DNA]</scope>
    <source>
        <strain evidence="3">KCTC 42986</strain>
    </source>
</reference>
<gene>
    <name evidence="2" type="ORF">ACFOFO_09950</name>
</gene>
<dbReference type="EMBL" id="JBHRTP010000025">
    <property type="protein sequence ID" value="MFC3108280.1"/>
    <property type="molecule type" value="Genomic_DNA"/>
</dbReference>
<keyword evidence="3" id="KW-1185">Reference proteome</keyword>
<sequence>MQIEISDDPARLDIALIHRFLTEESTWGRGMPLATLQKAVAHSLCFGAYHDGSQVGFARVISDRATYAYLADVFTLPDYRGRGISRLLMDAVQAHPDLQRLRRFTLVSSTARELYAKYGWTALAKPELHMERHLPDIYLKD</sequence>
<evidence type="ECO:0000313" key="2">
    <source>
        <dbReference type="EMBL" id="MFC3108280.1"/>
    </source>
</evidence>
<dbReference type="EC" id="2.3.-.-" evidence="2"/>
<feature type="domain" description="N-acetyltransferase" evidence="1">
    <location>
        <begin position="3"/>
        <end position="141"/>
    </location>
</feature>
<accession>A0ABV7F2N1</accession>
<dbReference type="InterPro" id="IPR053144">
    <property type="entry name" value="Acetyltransferase_Butenolide"/>
</dbReference>
<dbReference type="Gene3D" id="3.40.630.30">
    <property type="match status" value="1"/>
</dbReference>
<dbReference type="InterPro" id="IPR000182">
    <property type="entry name" value="GNAT_dom"/>
</dbReference>
<dbReference type="PROSITE" id="PS51186">
    <property type="entry name" value="GNAT"/>
    <property type="match status" value="1"/>
</dbReference>
<dbReference type="InterPro" id="IPR016181">
    <property type="entry name" value="Acyl_CoA_acyltransferase"/>
</dbReference>